<reference evidence="2 3" key="1">
    <citation type="submission" date="2020-08" db="EMBL/GenBank/DDBJ databases">
        <title>Sequencing the genomes of 1000 actinobacteria strains.</title>
        <authorList>
            <person name="Klenk H.-P."/>
        </authorList>
    </citation>
    <scope>NUCLEOTIDE SEQUENCE [LARGE SCALE GENOMIC DNA]</scope>
    <source>
        <strain evidence="2 3">DSM 28967</strain>
    </source>
</reference>
<dbReference type="PANTHER" id="PTHR23419:SF8">
    <property type="entry name" value="FI09726P"/>
    <property type="match status" value="1"/>
</dbReference>
<dbReference type="PANTHER" id="PTHR23419">
    <property type="entry name" value="DIVALENT CATION TOLERANCE CUTA-RELATED"/>
    <property type="match status" value="1"/>
</dbReference>
<dbReference type="SUPFAM" id="SSF54913">
    <property type="entry name" value="GlnB-like"/>
    <property type="match status" value="1"/>
</dbReference>
<gene>
    <name evidence="2" type="ORF">HDA39_000274</name>
</gene>
<accession>A0A7W9J1B7</accession>
<dbReference type="InterPro" id="IPR015867">
    <property type="entry name" value="N-reg_PII/ATP_PRibTrfase_C"/>
</dbReference>
<dbReference type="AlphaFoldDB" id="A0A7W9J1B7"/>
<dbReference type="InterPro" id="IPR004323">
    <property type="entry name" value="Ion_tolerance_CutA"/>
</dbReference>
<proteinExistence type="inferred from homology"/>
<comment type="caution">
    <text evidence="2">The sequence shown here is derived from an EMBL/GenBank/DDBJ whole genome shotgun (WGS) entry which is preliminary data.</text>
</comment>
<keyword evidence="3" id="KW-1185">Reference proteome</keyword>
<dbReference type="Gene3D" id="3.30.70.120">
    <property type="match status" value="1"/>
</dbReference>
<protein>
    <submittedName>
        <fullName evidence="2">Periplasmic divalent cation tolerance protein</fullName>
    </submittedName>
</protein>
<dbReference type="Proteomes" id="UP000549971">
    <property type="component" value="Unassembled WGS sequence"/>
</dbReference>
<dbReference type="GO" id="GO:0005507">
    <property type="term" value="F:copper ion binding"/>
    <property type="evidence" value="ECO:0007669"/>
    <property type="project" value="TreeGrafter"/>
</dbReference>
<dbReference type="InterPro" id="IPR011322">
    <property type="entry name" value="N-reg_PII-like_a/b"/>
</dbReference>
<name>A0A7W9J1B7_9ACTN</name>
<organism evidence="2 3">
    <name type="scientific">Kribbella italica</name>
    <dbReference type="NCBI Taxonomy" id="1540520"/>
    <lineage>
        <taxon>Bacteria</taxon>
        <taxon>Bacillati</taxon>
        <taxon>Actinomycetota</taxon>
        <taxon>Actinomycetes</taxon>
        <taxon>Propionibacteriales</taxon>
        <taxon>Kribbellaceae</taxon>
        <taxon>Kribbella</taxon>
    </lineage>
</organism>
<dbReference type="RefSeq" id="WP_184793416.1">
    <property type="nucleotide sequence ID" value="NZ_JACHMY010000001.1"/>
</dbReference>
<dbReference type="Pfam" id="PF03091">
    <property type="entry name" value="CutA1"/>
    <property type="match status" value="1"/>
</dbReference>
<dbReference type="EMBL" id="JACHMY010000001">
    <property type="protein sequence ID" value="MBB5833540.1"/>
    <property type="molecule type" value="Genomic_DNA"/>
</dbReference>
<evidence type="ECO:0000313" key="3">
    <source>
        <dbReference type="Proteomes" id="UP000549971"/>
    </source>
</evidence>
<sequence length="107" mass="11478">MAAYLQVSTATPTREDAVRLAASSVEAGLAAGAQVVGPVISVFWHAGEYGEGEEWQVLLKTTEARYPELEAHLLSVHPWESPELGAVPIVAGSARYLEWLDKSTSKA</sequence>
<dbReference type="GO" id="GO:0010038">
    <property type="term" value="P:response to metal ion"/>
    <property type="evidence" value="ECO:0007669"/>
    <property type="project" value="InterPro"/>
</dbReference>
<evidence type="ECO:0000313" key="2">
    <source>
        <dbReference type="EMBL" id="MBB5833540.1"/>
    </source>
</evidence>
<comment type="similarity">
    <text evidence="1">Belongs to the CutA family.</text>
</comment>
<evidence type="ECO:0000256" key="1">
    <source>
        <dbReference type="ARBA" id="ARBA00010169"/>
    </source>
</evidence>